<accession>A0ABY8PG46</accession>
<sequence length="422" mass="48685">MDALFDMIRQQDSNRAMAELAEGAIFKVLFLQRDPLIVNGIFPALAKKMTSKQFQDCFMREHLRVLSAKHHAILSDIQKCELAGQDSRFYKFQLPALEHEMGLPSFDAYLEFLSNPAEGRSAVIEILINEYEYLNDGADSGADYVSEHYEIYRIGSFLYEQSLKKVGLFDRFEQREKSRLEAIYREQGVELSTTDAQFSKYGLLSFRDGFRIDNDKDSQVIIDEHLGRHYGIEVPRNVLAAIEYAMAKGWVKDIAFNICSIGDGSRLSMEDLEYGSLFSFDALHLPEFSKLYEAECYENSLWIKVDKSKSSMTFEELCADFPELDGNVITQLVHLEVSMVAGQPVISHIDHEFILYDLESYADRLDKPKIKGKRKVKTFKIDNAEIPFDFIFRDRLFLYQVLDSYFSHKSLIREYFVSVGSQ</sequence>
<protein>
    <submittedName>
        <fullName evidence="1">Uncharacterized protein</fullName>
    </submittedName>
</protein>
<name>A0ABY8PG46_9PSED</name>
<dbReference type="EMBL" id="CP123771">
    <property type="protein sequence ID" value="WGO94194.1"/>
    <property type="molecule type" value="Genomic_DNA"/>
</dbReference>
<reference evidence="1 2" key="1">
    <citation type="journal article" date="2012" name="Appl. Soil Ecol.">
        <title>Isolation and characterization of new plant growth-promoting bacterial endophytes.</title>
        <authorList>
            <person name="Rashid S."/>
            <person name="Charles T.C."/>
            <person name="Glick B.R."/>
        </authorList>
    </citation>
    <scope>NUCLEOTIDE SEQUENCE [LARGE SCALE GENOMIC DNA]</scope>
    <source>
        <strain evidence="1 2">YsS1</strain>
    </source>
</reference>
<evidence type="ECO:0000313" key="1">
    <source>
        <dbReference type="EMBL" id="WGO94194.1"/>
    </source>
</evidence>
<evidence type="ECO:0000313" key="2">
    <source>
        <dbReference type="Proteomes" id="UP001227386"/>
    </source>
</evidence>
<proteinExistence type="predicted"/>
<dbReference type="RefSeq" id="WP_280944674.1">
    <property type="nucleotide sequence ID" value="NZ_CP123771.1"/>
</dbReference>
<keyword evidence="2" id="KW-1185">Reference proteome</keyword>
<organism evidence="1 2">
    <name type="scientific">Pseudomonas viciae</name>
    <dbReference type="NCBI Taxonomy" id="2505979"/>
    <lineage>
        <taxon>Bacteria</taxon>
        <taxon>Pseudomonadati</taxon>
        <taxon>Pseudomonadota</taxon>
        <taxon>Gammaproteobacteria</taxon>
        <taxon>Pseudomonadales</taxon>
        <taxon>Pseudomonadaceae</taxon>
        <taxon>Pseudomonas</taxon>
    </lineage>
</organism>
<dbReference type="Proteomes" id="UP001227386">
    <property type="component" value="Chromosome"/>
</dbReference>
<gene>
    <name evidence="1" type="ORF">QCD61_03685</name>
</gene>